<evidence type="ECO:0000256" key="7">
    <source>
        <dbReference type="ARBA" id="ARBA00022857"/>
    </source>
</evidence>
<evidence type="ECO:0000256" key="6">
    <source>
        <dbReference type="ARBA" id="ARBA00022694"/>
    </source>
</evidence>
<organism evidence="15 16">
    <name type="scientific">Chrysophaeum taylorii</name>
    <dbReference type="NCBI Taxonomy" id="2483200"/>
    <lineage>
        <taxon>Eukaryota</taxon>
        <taxon>Sar</taxon>
        <taxon>Stramenopiles</taxon>
        <taxon>Ochrophyta</taxon>
        <taxon>Pelagophyceae</taxon>
        <taxon>Pelagomonadales</taxon>
        <taxon>Pelagomonadaceae</taxon>
        <taxon>Chrysophaeum</taxon>
    </lineage>
</organism>
<dbReference type="SUPFAM" id="SSF51395">
    <property type="entry name" value="FMN-linked oxidoreductases"/>
    <property type="match status" value="1"/>
</dbReference>
<dbReference type="GO" id="GO:0003723">
    <property type="term" value="F:RNA binding"/>
    <property type="evidence" value="ECO:0007669"/>
    <property type="project" value="TreeGrafter"/>
</dbReference>
<dbReference type="InterPro" id="IPR035587">
    <property type="entry name" value="DUS-like_FMN-bd"/>
</dbReference>
<dbReference type="GO" id="GO:0050660">
    <property type="term" value="F:flavin adenine dinucleotide binding"/>
    <property type="evidence" value="ECO:0007669"/>
    <property type="project" value="InterPro"/>
</dbReference>
<comment type="catalytic activity">
    <reaction evidence="12">
        <text>5,6-dihydrouridine(47) in tRNA + NADP(+) = uridine(47) in tRNA + NADPH + H(+)</text>
        <dbReference type="Rhea" id="RHEA:53360"/>
        <dbReference type="Rhea" id="RHEA-COMP:13539"/>
        <dbReference type="Rhea" id="RHEA-COMP:13540"/>
        <dbReference type="ChEBI" id="CHEBI:15378"/>
        <dbReference type="ChEBI" id="CHEBI:57783"/>
        <dbReference type="ChEBI" id="CHEBI:58349"/>
        <dbReference type="ChEBI" id="CHEBI:65315"/>
        <dbReference type="ChEBI" id="CHEBI:74443"/>
        <dbReference type="EC" id="1.3.1.89"/>
    </reaction>
    <physiologicalReaction direction="right-to-left" evidence="12">
        <dbReference type="Rhea" id="RHEA:53362"/>
    </physiologicalReaction>
</comment>
<evidence type="ECO:0000256" key="2">
    <source>
        <dbReference type="ARBA" id="ARBA00005451"/>
    </source>
</evidence>
<comment type="similarity">
    <text evidence="2">Belongs to the Dus family. Dus3 subfamily.</text>
</comment>
<dbReference type="Pfam" id="PF01207">
    <property type="entry name" value="Dus"/>
    <property type="match status" value="1"/>
</dbReference>
<dbReference type="EMBL" id="JAQMWT010000087">
    <property type="protein sequence ID" value="KAJ8610966.1"/>
    <property type="molecule type" value="Genomic_DNA"/>
</dbReference>
<gene>
    <name evidence="15" type="ORF">CTAYLR_010171</name>
</gene>
<reference evidence="15" key="1">
    <citation type="submission" date="2023-01" db="EMBL/GenBank/DDBJ databases">
        <title>Metagenome sequencing of chrysophaentin producing Chrysophaeum taylorii.</title>
        <authorList>
            <person name="Davison J."/>
            <person name="Bewley C."/>
        </authorList>
    </citation>
    <scope>NUCLEOTIDE SEQUENCE</scope>
    <source>
        <strain evidence="15">NIES-1699</strain>
    </source>
</reference>
<name>A0AAD7XQE3_9STRA</name>
<feature type="region of interest" description="Disordered" evidence="13">
    <location>
        <begin position="471"/>
        <end position="492"/>
    </location>
</feature>
<keyword evidence="6" id="KW-0819">tRNA processing</keyword>
<dbReference type="PROSITE" id="PS01136">
    <property type="entry name" value="UPF0034"/>
    <property type="match status" value="1"/>
</dbReference>
<sequence length="492" mass="55123">MVEETDPEREARLDALADEHLQPVRREYVVEVTSSCSSCEPPLKRSKGRNRNRPREESPFERGTPAAAEDERNKIPLETLQELQRKRYAFETARGAQPVEETGVDPLFLRPRKLVDFGDKVYVAPLTTVGNLPFRRVLVDLGADITCGEMAVAQNLIEGQPSEWALLRRHASEKVFGVQIAAAHADQMGQCCELIRRYCDVDFVDVNCGCPIDPICRRGCGASLMRKRAKLRGVVETALRTVACAVTVKMRTGWTDDTPSAHTLVGLAQSWQHRGRGVEAVFVHGRSRTQRYSRLADWSAINRVATCQDEAAALIPVIGNGDILSHQDWEAKRAEAPRVESCAMLARGALIKPWLPTEIKERRTWDISASERLDILKSYVKYGLDHWGADACGVQRTRRFLLEWLSFLHRYTPAGLLERLPQRIHDRPPSFVGRSDLETLFASPLAVDWIKITEMLLGPVPDGFRFEPKHKANGYGTTGPPVAGADNNNDWG</sequence>
<feature type="domain" description="DUS-like FMN-binding" evidence="14">
    <location>
        <begin position="123"/>
        <end position="367"/>
    </location>
</feature>
<evidence type="ECO:0000256" key="13">
    <source>
        <dbReference type="SAM" id="MobiDB-lite"/>
    </source>
</evidence>
<keyword evidence="5" id="KW-0288">FMN</keyword>
<evidence type="ECO:0000256" key="1">
    <source>
        <dbReference type="ARBA" id="ARBA00001917"/>
    </source>
</evidence>
<evidence type="ECO:0000259" key="14">
    <source>
        <dbReference type="Pfam" id="PF01207"/>
    </source>
</evidence>
<comment type="caution">
    <text evidence="15">The sequence shown here is derived from an EMBL/GenBank/DDBJ whole genome shotgun (WGS) entry which is preliminary data.</text>
</comment>
<keyword evidence="4" id="KW-0285">Flavoprotein</keyword>
<evidence type="ECO:0000256" key="11">
    <source>
        <dbReference type="ARBA" id="ARBA00049447"/>
    </source>
</evidence>
<dbReference type="AlphaFoldDB" id="A0AAD7XQE3"/>
<keyword evidence="16" id="KW-1185">Reference proteome</keyword>
<evidence type="ECO:0000313" key="15">
    <source>
        <dbReference type="EMBL" id="KAJ8610966.1"/>
    </source>
</evidence>
<dbReference type="Gene3D" id="3.20.20.70">
    <property type="entry name" value="Aldolase class I"/>
    <property type="match status" value="1"/>
</dbReference>
<evidence type="ECO:0000256" key="8">
    <source>
        <dbReference type="ARBA" id="ARBA00023002"/>
    </source>
</evidence>
<comment type="catalytic activity">
    <reaction evidence="11">
        <text>a 5,6-dihydrouridine in mRNA + NADP(+) = a uridine in mRNA + NADPH + H(+)</text>
        <dbReference type="Rhea" id="RHEA:69855"/>
        <dbReference type="Rhea" id="RHEA-COMP:14658"/>
        <dbReference type="Rhea" id="RHEA-COMP:17789"/>
        <dbReference type="ChEBI" id="CHEBI:15378"/>
        <dbReference type="ChEBI" id="CHEBI:57783"/>
        <dbReference type="ChEBI" id="CHEBI:58349"/>
        <dbReference type="ChEBI" id="CHEBI:65315"/>
        <dbReference type="ChEBI" id="CHEBI:74443"/>
    </reaction>
    <physiologicalReaction direction="right-to-left" evidence="11">
        <dbReference type="Rhea" id="RHEA:69857"/>
    </physiologicalReaction>
</comment>
<evidence type="ECO:0000313" key="16">
    <source>
        <dbReference type="Proteomes" id="UP001230188"/>
    </source>
</evidence>
<proteinExistence type="inferred from homology"/>
<evidence type="ECO:0000256" key="5">
    <source>
        <dbReference type="ARBA" id="ARBA00022643"/>
    </source>
</evidence>
<accession>A0AAD7XQE3</accession>
<dbReference type="PANTHER" id="PTHR45846">
    <property type="entry name" value="TRNA-DIHYDROURIDINE(47) SYNTHASE [NAD(P)(+)]-LIKE"/>
    <property type="match status" value="1"/>
</dbReference>
<comment type="cofactor">
    <cofactor evidence="1">
        <name>FMN</name>
        <dbReference type="ChEBI" id="CHEBI:58210"/>
    </cofactor>
</comment>
<keyword evidence="8" id="KW-0560">Oxidoreductase</keyword>
<keyword evidence="7" id="KW-0521">NADP</keyword>
<dbReference type="InterPro" id="IPR013785">
    <property type="entry name" value="Aldolase_TIM"/>
</dbReference>
<evidence type="ECO:0000256" key="3">
    <source>
        <dbReference type="ARBA" id="ARBA00012376"/>
    </source>
</evidence>
<dbReference type="PANTHER" id="PTHR45846:SF1">
    <property type="entry name" value="TRNA-DIHYDROURIDINE(47) SYNTHASE [NAD(P)(+)]-LIKE"/>
    <property type="match status" value="1"/>
</dbReference>
<evidence type="ECO:0000256" key="4">
    <source>
        <dbReference type="ARBA" id="ARBA00022630"/>
    </source>
</evidence>
<feature type="region of interest" description="Disordered" evidence="13">
    <location>
        <begin position="37"/>
        <end position="75"/>
    </location>
</feature>
<comment type="catalytic activity">
    <reaction evidence="9">
        <text>5,6-dihydrouridine(47) in tRNA + NAD(+) = uridine(47) in tRNA + NADH + H(+)</text>
        <dbReference type="Rhea" id="RHEA:53364"/>
        <dbReference type="Rhea" id="RHEA-COMP:13539"/>
        <dbReference type="Rhea" id="RHEA-COMP:13540"/>
        <dbReference type="ChEBI" id="CHEBI:15378"/>
        <dbReference type="ChEBI" id="CHEBI:57540"/>
        <dbReference type="ChEBI" id="CHEBI:57945"/>
        <dbReference type="ChEBI" id="CHEBI:65315"/>
        <dbReference type="ChEBI" id="CHEBI:74443"/>
        <dbReference type="EC" id="1.3.1.89"/>
    </reaction>
    <physiologicalReaction direction="right-to-left" evidence="9">
        <dbReference type="Rhea" id="RHEA:53366"/>
    </physiologicalReaction>
</comment>
<dbReference type="EC" id="1.3.1.89" evidence="3"/>
<dbReference type="GO" id="GO:0102265">
    <property type="term" value="F:tRNA-dihydrouridine47 synthase activity"/>
    <property type="evidence" value="ECO:0007669"/>
    <property type="project" value="UniProtKB-EC"/>
</dbReference>
<evidence type="ECO:0000256" key="9">
    <source>
        <dbReference type="ARBA" id="ARBA00048266"/>
    </source>
</evidence>
<dbReference type="Proteomes" id="UP001230188">
    <property type="component" value="Unassembled WGS sequence"/>
</dbReference>
<comment type="catalytic activity">
    <reaction evidence="10">
        <text>a 5,6-dihydrouridine in mRNA + NAD(+) = a uridine in mRNA + NADH + H(+)</text>
        <dbReference type="Rhea" id="RHEA:69851"/>
        <dbReference type="Rhea" id="RHEA-COMP:14658"/>
        <dbReference type="Rhea" id="RHEA-COMP:17789"/>
        <dbReference type="ChEBI" id="CHEBI:15378"/>
        <dbReference type="ChEBI" id="CHEBI:57540"/>
        <dbReference type="ChEBI" id="CHEBI:57945"/>
        <dbReference type="ChEBI" id="CHEBI:65315"/>
        <dbReference type="ChEBI" id="CHEBI:74443"/>
    </reaction>
    <physiologicalReaction direction="right-to-left" evidence="10">
        <dbReference type="Rhea" id="RHEA:69853"/>
    </physiologicalReaction>
</comment>
<dbReference type="InterPro" id="IPR018517">
    <property type="entry name" value="tRNA_hU_synthase_CS"/>
</dbReference>
<evidence type="ECO:0000256" key="12">
    <source>
        <dbReference type="ARBA" id="ARBA00049513"/>
    </source>
</evidence>
<dbReference type="CDD" id="cd02801">
    <property type="entry name" value="DUS_like_FMN"/>
    <property type="match status" value="1"/>
</dbReference>
<protein>
    <recommendedName>
        <fullName evidence="3">tRNA-dihydrouridine(47) synthase [NAD(P)(+)]</fullName>
        <ecNumber evidence="3">1.3.1.89</ecNumber>
    </recommendedName>
</protein>
<evidence type="ECO:0000256" key="10">
    <source>
        <dbReference type="ARBA" id="ARBA00048342"/>
    </source>
</evidence>